<evidence type="ECO:0000256" key="5">
    <source>
        <dbReference type="ARBA" id="ARBA00022825"/>
    </source>
</evidence>
<evidence type="ECO:0000256" key="3">
    <source>
        <dbReference type="ARBA" id="ARBA00022729"/>
    </source>
</evidence>
<reference evidence="9 10" key="1">
    <citation type="submission" date="2020-09" db="EMBL/GenBank/DDBJ databases">
        <title>Genome seq and assembly of Chryseobacterium sp.</title>
        <authorList>
            <person name="Chhetri G."/>
        </authorList>
    </citation>
    <scope>NUCLEOTIDE SEQUENCE [LARGE SCALE GENOMIC DNA]</scope>
    <source>
        <strain evidence="9 10">GCR10</strain>
    </source>
</reference>
<dbReference type="PANTHER" id="PTHR43399">
    <property type="entry name" value="SUBTILISIN-RELATED"/>
    <property type="match status" value="1"/>
</dbReference>
<evidence type="ECO:0000256" key="1">
    <source>
        <dbReference type="ARBA" id="ARBA00011073"/>
    </source>
</evidence>
<dbReference type="Proteomes" id="UP000637299">
    <property type="component" value="Unassembled WGS sequence"/>
</dbReference>
<evidence type="ECO:0000313" key="9">
    <source>
        <dbReference type="EMBL" id="MBD8084541.1"/>
    </source>
</evidence>
<dbReference type="InterPro" id="IPR036852">
    <property type="entry name" value="Peptidase_S8/S53_dom_sf"/>
</dbReference>
<evidence type="ECO:0000256" key="4">
    <source>
        <dbReference type="ARBA" id="ARBA00022801"/>
    </source>
</evidence>
<evidence type="ECO:0000256" key="6">
    <source>
        <dbReference type="PROSITE-ProRule" id="PRU01240"/>
    </source>
</evidence>
<dbReference type="PANTHER" id="PTHR43399:SF4">
    <property type="entry name" value="CELL WALL-ASSOCIATED PROTEASE"/>
    <property type="match status" value="1"/>
</dbReference>
<accession>A0ABR8ZGU8</accession>
<keyword evidence="2 6" id="KW-0645">Protease</keyword>
<evidence type="ECO:0000313" key="10">
    <source>
        <dbReference type="Proteomes" id="UP000637299"/>
    </source>
</evidence>
<keyword evidence="3 7" id="KW-0732">Signal</keyword>
<feature type="active site" description="Charge relay system" evidence="6">
    <location>
        <position position="133"/>
    </location>
</feature>
<dbReference type="NCBIfam" id="TIGR04183">
    <property type="entry name" value="Por_Secre_tail"/>
    <property type="match status" value="1"/>
</dbReference>
<dbReference type="Pfam" id="PF00082">
    <property type="entry name" value="Peptidase_S8"/>
    <property type="match status" value="1"/>
</dbReference>
<comment type="similarity">
    <text evidence="1 6">Belongs to the peptidase S8 family.</text>
</comment>
<dbReference type="PROSITE" id="PS51892">
    <property type="entry name" value="SUBTILASE"/>
    <property type="match status" value="1"/>
</dbReference>
<keyword evidence="4 6" id="KW-0378">Hydrolase</keyword>
<dbReference type="InterPro" id="IPR051048">
    <property type="entry name" value="Peptidase_S8/S53_subtilisin"/>
</dbReference>
<feature type="chain" id="PRO_5046151518" evidence="7">
    <location>
        <begin position="26"/>
        <end position="653"/>
    </location>
</feature>
<feature type="signal peptide" evidence="7">
    <location>
        <begin position="1"/>
        <end position="25"/>
    </location>
</feature>
<dbReference type="InterPro" id="IPR026444">
    <property type="entry name" value="Secre_tail"/>
</dbReference>
<feature type="active site" description="Charge relay system" evidence="6">
    <location>
        <position position="351"/>
    </location>
</feature>
<dbReference type="SUPFAM" id="SSF52743">
    <property type="entry name" value="Subtilisin-like"/>
    <property type="match status" value="1"/>
</dbReference>
<organism evidence="9 10">
    <name type="scientific">Chryseobacterium caseinilyticum</name>
    <dbReference type="NCBI Taxonomy" id="2771428"/>
    <lineage>
        <taxon>Bacteria</taxon>
        <taxon>Pseudomonadati</taxon>
        <taxon>Bacteroidota</taxon>
        <taxon>Flavobacteriia</taxon>
        <taxon>Flavobacteriales</taxon>
        <taxon>Weeksellaceae</taxon>
        <taxon>Chryseobacterium group</taxon>
        <taxon>Chryseobacterium</taxon>
    </lineage>
</organism>
<proteinExistence type="inferred from homology"/>
<evidence type="ECO:0000259" key="8">
    <source>
        <dbReference type="Pfam" id="PF00082"/>
    </source>
</evidence>
<dbReference type="PROSITE" id="PS00138">
    <property type="entry name" value="SUBTILASE_SER"/>
    <property type="match status" value="1"/>
</dbReference>
<dbReference type="InterPro" id="IPR000209">
    <property type="entry name" value="Peptidase_S8/S53_dom"/>
</dbReference>
<feature type="active site" description="Charge relay system" evidence="6">
    <location>
        <position position="164"/>
    </location>
</feature>
<gene>
    <name evidence="9" type="ORF">IC610_19205</name>
</gene>
<comment type="caution">
    <text evidence="9">The sequence shown here is derived from an EMBL/GenBank/DDBJ whole genome shotgun (WGS) entry which is preliminary data.</text>
</comment>
<keyword evidence="10" id="KW-1185">Reference proteome</keyword>
<sequence>MNIYRKAMKKNLLLAGLLAFTGIFAQTKEELEIVRRDINSSEFTTLQQKFALKYQKDQEKIKIYLKNNPDAVKQFERNGNSYLLHHIDDEGNPIYINTKDNNQITNTKANALHSGGSMNTNITGLNMVAGVWDGGQVNALHELLTGKVTMQSGQTVNTAGGNDHMQAVSGIIAGKVLTSSANPGGLGLTAKGIAYDATILNYDWDNDIAEMTAFAGQGYLISNHSYGYSNTTTNNVWNYGAYDDTAKSWDELLKVTPNYLPFVAAGNEQQANGNSTANGFDIITGATAAKNVMTVGAVNADNTMSDYSNWGPTDDGRVKPDIVTLGTAINVPKYTGNSNYTGVDVSSSGTSYAAPAAAAAGLLLQQYYKSIYGTYMKAASLKALMLHTADDAGNPGPDAKFGWGILNVERAAQTIRQMQSGGSAKLVEFTTNPSNDSSAEISTTGIAGGSSARASICWTDNEGTEQTAANGINNPAGRLVYNFDILFRQQGTPFIDTRPYAPLSISNPNATVSASTAWFTNSVDNYKQANIATTNQNNTLIVYVRKTTSSPSAVRNFSVLLTGLKITSATLAVSETQSDQTVVFYNAADKKIKMISNNRSDQFGDFKIYDMSGKVIQSGHEKTNEIAVSDQVKGVYILMYKSKNKPASLRFRN</sequence>
<dbReference type="EMBL" id="JACYFS010000011">
    <property type="protein sequence ID" value="MBD8084541.1"/>
    <property type="molecule type" value="Genomic_DNA"/>
</dbReference>
<evidence type="ECO:0000256" key="2">
    <source>
        <dbReference type="ARBA" id="ARBA00022670"/>
    </source>
</evidence>
<keyword evidence="5 6" id="KW-0720">Serine protease</keyword>
<feature type="domain" description="Peptidase S8/S53" evidence="8">
    <location>
        <begin position="155"/>
        <end position="404"/>
    </location>
</feature>
<dbReference type="Gene3D" id="3.40.50.200">
    <property type="entry name" value="Peptidase S8/S53 domain"/>
    <property type="match status" value="1"/>
</dbReference>
<dbReference type="InterPro" id="IPR023828">
    <property type="entry name" value="Peptidase_S8_Ser-AS"/>
</dbReference>
<evidence type="ECO:0000256" key="7">
    <source>
        <dbReference type="SAM" id="SignalP"/>
    </source>
</evidence>
<protein>
    <submittedName>
        <fullName evidence="9">S8 family serine peptidase</fullName>
    </submittedName>
</protein>
<name>A0ABR8ZGU8_9FLAO</name>